<evidence type="ECO:0000313" key="2">
    <source>
        <dbReference type="EMBL" id="TXK78278.1"/>
    </source>
</evidence>
<feature type="domain" description="AB hydrolase-1" evidence="1">
    <location>
        <begin position="93"/>
        <end position="196"/>
    </location>
</feature>
<dbReference type="SUPFAM" id="SSF53474">
    <property type="entry name" value="alpha/beta-Hydrolases"/>
    <property type="match status" value="1"/>
</dbReference>
<dbReference type="Proteomes" id="UP000321814">
    <property type="component" value="Unassembled WGS sequence"/>
</dbReference>
<proteinExistence type="predicted"/>
<protein>
    <submittedName>
        <fullName evidence="2">Alpha/beta hydrolase</fullName>
    </submittedName>
</protein>
<dbReference type="PANTHER" id="PTHR12277">
    <property type="entry name" value="ALPHA/BETA HYDROLASE DOMAIN-CONTAINING PROTEIN"/>
    <property type="match status" value="1"/>
</dbReference>
<name>A0A5C8LRE2_9GAMM</name>
<evidence type="ECO:0000313" key="3">
    <source>
        <dbReference type="Proteomes" id="UP000321814"/>
    </source>
</evidence>
<sequence>MIRKVIILTLITSLFGCTAYIREKTFITQDKMVSTISDSDINAWQREFPDYAFTLLKLPSTDQKTTMVGLYLDNKKSNDIIYYIPGNGMKISDGGLKALKELSALEQDIVIFDRRGLGATDGTASVQGLINDSLQQFDFIRSKMNPDRLIVHGFSLGGFVAVQVAKNKSIDALVLQGTATNASEWVDERFPWYYKLFVTVKIDAEIQALDNTNVLENTYAGPLLMITGEDDEQVPASLPKTLFQKSSSELKQLVVVENAKHSEMLRSPSALESYRQFIKLLHSKNVSARQNMKS</sequence>
<dbReference type="InterPro" id="IPR029058">
    <property type="entry name" value="AB_hydrolase_fold"/>
</dbReference>
<dbReference type="PROSITE" id="PS51257">
    <property type="entry name" value="PROKAR_LIPOPROTEIN"/>
    <property type="match status" value="1"/>
</dbReference>
<accession>A0A5C8LRE2</accession>
<dbReference type="Pfam" id="PF00561">
    <property type="entry name" value="Abhydrolase_1"/>
    <property type="match status" value="1"/>
</dbReference>
<dbReference type="RefSeq" id="WP_147905201.1">
    <property type="nucleotide sequence ID" value="NZ_BAAAGC010000010.1"/>
</dbReference>
<reference evidence="2 3" key="1">
    <citation type="submission" date="2019-08" db="EMBL/GenBank/DDBJ databases">
        <title>Draft genome analysis of Rheinheimera tangshanensis isolated from the roots of fresh rice plants (Oryza sativa).</title>
        <authorList>
            <person name="Yu Q."/>
            <person name="Qi Y."/>
            <person name="Zhang H."/>
            <person name="Pu J."/>
        </authorList>
    </citation>
    <scope>NUCLEOTIDE SEQUENCE [LARGE SCALE GENOMIC DNA]</scope>
    <source>
        <strain evidence="2 3">JA3-B52</strain>
    </source>
</reference>
<dbReference type="PANTHER" id="PTHR12277:SF81">
    <property type="entry name" value="PROTEIN ABHD13"/>
    <property type="match status" value="1"/>
</dbReference>
<evidence type="ECO:0000259" key="1">
    <source>
        <dbReference type="Pfam" id="PF00561"/>
    </source>
</evidence>
<gene>
    <name evidence="2" type="ORF">FU839_16225</name>
</gene>
<keyword evidence="2" id="KW-0378">Hydrolase</keyword>
<organism evidence="2 3">
    <name type="scientific">Rheinheimera tangshanensis</name>
    <dbReference type="NCBI Taxonomy" id="400153"/>
    <lineage>
        <taxon>Bacteria</taxon>
        <taxon>Pseudomonadati</taxon>
        <taxon>Pseudomonadota</taxon>
        <taxon>Gammaproteobacteria</taxon>
        <taxon>Chromatiales</taxon>
        <taxon>Chromatiaceae</taxon>
        <taxon>Rheinheimera</taxon>
    </lineage>
</organism>
<comment type="caution">
    <text evidence="2">The sequence shown here is derived from an EMBL/GenBank/DDBJ whole genome shotgun (WGS) entry which is preliminary data.</text>
</comment>
<dbReference type="OrthoDB" id="9798884at2"/>
<dbReference type="EMBL" id="VRLR01000013">
    <property type="protein sequence ID" value="TXK78278.1"/>
    <property type="molecule type" value="Genomic_DNA"/>
</dbReference>
<keyword evidence="3" id="KW-1185">Reference proteome</keyword>
<dbReference type="Gene3D" id="3.40.50.1820">
    <property type="entry name" value="alpha/beta hydrolase"/>
    <property type="match status" value="1"/>
</dbReference>
<dbReference type="GO" id="GO:0016787">
    <property type="term" value="F:hydrolase activity"/>
    <property type="evidence" value="ECO:0007669"/>
    <property type="project" value="UniProtKB-KW"/>
</dbReference>
<dbReference type="InterPro" id="IPR000073">
    <property type="entry name" value="AB_hydrolase_1"/>
</dbReference>
<dbReference type="AlphaFoldDB" id="A0A5C8LRE2"/>